<evidence type="ECO:0000313" key="2">
    <source>
        <dbReference type="Proteomes" id="UP000827872"/>
    </source>
</evidence>
<name>A0ACB8FRZ8_9SAUR</name>
<accession>A0ACB8FRZ8</accession>
<gene>
    <name evidence="1" type="ORF">K3G42_026646</name>
</gene>
<comment type="caution">
    <text evidence="1">The sequence shown here is derived from an EMBL/GenBank/DDBJ whole genome shotgun (WGS) entry which is preliminary data.</text>
</comment>
<evidence type="ECO:0000313" key="1">
    <source>
        <dbReference type="EMBL" id="KAH8007941.1"/>
    </source>
</evidence>
<protein>
    <submittedName>
        <fullName evidence="1">Uncharacterized protein</fullName>
    </submittedName>
</protein>
<dbReference type="Proteomes" id="UP000827872">
    <property type="component" value="Linkage Group LG06"/>
</dbReference>
<keyword evidence="2" id="KW-1185">Reference proteome</keyword>
<proteinExistence type="predicted"/>
<reference evidence="1" key="1">
    <citation type="submission" date="2021-08" db="EMBL/GenBank/DDBJ databases">
        <title>The first chromosome-level gecko genome reveals the dynamic sex chromosomes of Neotropical dwarf geckos (Sphaerodactylidae: Sphaerodactylus).</title>
        <authorList>
            <person name="Pinto B.J."/>
            <person name="Keating S.E."/>
            <person name="Gamble T."/>
        </authorList>
    </citation>
    <scope>NUCLEOTIDE SEQUENCE</scope>
    <source>
        <strain evidence="1">TG3544</strain>
    </source>
</reference>
<sequence>MLDKNQNGKITTNELRRILDCIMFQISDDDFEELMKIIDPEDTGQLSYNKFLNLFEDKDAITDSKWINGRKKAKKPSAILEAWNIAEDVLTEQIKGYWNEFDKALQACDPRSTGVISRNNFRKVLQVYCPSLTDDHFIA</sequence>
<dbReference type="EMBL" id="CM037619">
    <property type="protein sequence ID" value="KAH8007941.1"/>
    <property type="molecule type" value="Genomic_DNA"/>
</dbReference>
<organism evidence="1 2">
    <name type="scientific">Sphaerodactylus townsendi</name>
    <dbReference type="NCBI Taxonomy" id="933632"/>
    <lineage>
        <taxon>Eukaryota</taxon>
        <taxon>Metazoa</taxon>
        <taxon>Chordata</taxon>
        <taxon>Craniata</taxon>
        <taxon>Vertebrata</taxon>
        <taxon>Euteleostomi</taxon>
        <taxon>Lepidosauria</taxon>
        <taxon>Squamata</taxon>
        <taxon>Bifurcata</taxon>
        <taxon>Gekkota</taxon>
        <taxon>Sphaerodactylidae</taxon>
        <taxon>Sphaerodactylus</taxon>
    </lineage>
</organism>